<reference evidence="2" key="1">
    <citation type="thesis" date="2020" institute="ProQuest LLC" country="789 East Eisenhower Parkway, Ann Arbor, MI, USA">
        <title>Comparative Genomics and Chromosome Evolution.</title>
        <authorList>
            <person name="Mudd A.B."/>
        </authorList>
    </citation>
    <scope>NUCLEOTIDE SEQUENCE</scope>
    <source>
        <strain evidence="2">237g6f4</strain>
        <tissue evidence="2">Blood</tissue>
    </source>
</reference>
<keyword evidence="1" id="KW-1133">Transmembrane helix</keyword>
<name>A0AAV7DIJ2_ENGPU</name>
<dbReference type="EMBL" id="WNYA01000001">
    <property type="protein sequence ID" value="KAG8596714.1"/>
    <property type="molecule type" value="Genomic_DNA"/>
</dbReference>
<dbReference type="AlphaFoldDB" id="A0AAV7DIJ2"/>
<accession>A0AAV7DIJ2</accession>
<protein>
    <submittedName>
        <fullName evidence="2">Uncharacterized protein</fullName>
    </submittedName>
</protein>
<dbReference type="Proteomes" id="UP000824782">
    <property type="component" value="Unassembled WGS sequence"/>
</dbReference>
<evidence type="ECO:0000313" key="2">
    <source>
        <dbReference type="EMBL" id="KAG8596714.1"/>
    </source>
</evidence>
<comment type="caution">
    <text evidence="2">The sequence shown here is derived from an EMBL/GenBank/DDBJ whole genome shotgun (WGS) entry which is preliminary data.</text>
</comment>
<proteinExistence type="predicted"/>
<gene>
    <name evidence="2" type="ORF">GDO81_002024</name>
</gene>
<evidence type="ECO:0000313" key="3">
    <source>
        <dbReference type="Proteomes" id="UP000824782"/>
    </source>
</evidence>
<keyword evidence="1" id="KW-0812">Transmembrane</keyword>
<sequence>MQYHGVYQQEPDMYNGGRTHTLRFPPSPGDDINLMLDNPVPQYLYISKILYNGGLFVSIMCLILCSAPMTEHRSGKRGYRCEQTLH</sequence>
<evidence type="ECO:0000256" key="1">
    <source>
        <dbReference type="SAM" id="Phobius"/>
    </source>
</evidence>
<feature type="transmembrane region" description="Helical" evidence="1">
    <location>
        <begin position="49"/>
        <end position="70"/>
    </location>
</feature>
<keyword evidence="3" id="KW-1185">Reference proteome</keyword>
<keyword evidence="1" id="KW-0472">Membrane</keyword>
<organism evidence="2 3">
    <name type="scientific">Engystomops pustulosus</name>
    <name type="common">Tungara frog</name>
    <name type="synonym">Physalaemus pustulosus</name>
    <dbReference type="NCBI Taxonomy" id="76066"/>
    <lineage>
        <taxon>Eukaryota</taxon>
        <taxon>Metazoa</taxon>
        <taxon>Chordata</taxon>
        <taxon>Craniata</taxon>
        <taxon>Vertebrata</taxon>
        <taxon>Euteleostomi</taxon>
        <taxon>Amphibia</taxon>
        <taxon>Batrachia</taxon>
        <taxon>Anura</taxon>
        <taxon>Neobatrachia</taxon>
        <taxon>Hyloidea</taxon>
        <taxon>Leptodactylidae</taxon>
        <taxon>Leiuperinae</taxon>
        <taxon>Engystomops</taxon>
    </lineage>
</organism>